<evidence type="ECO:0000313" key="1">
    <source>
        <dbReference type="EMBL" id="RFM27525.1"/>
    </source>
</evidence>
<evidence type="ECO:0000313" key="2">
    <source>
        <dbReference type="Proteomes" id="UP000261284"/>
    </source>
</evidence>
<accession>A0A3E1NHU9</accession>
<dbReference type="OrthoDB" id="649238at2"/>
<keyword evidence="2" id="KW-1185">Reference proteome</keyword>
<dbReference type="EMBL" id="QTJU01000005">
    <property type="protein sequence ID" value="RFM27525.1"/>
    <property type="molecule type" value="Genomic_DNA"/>
</dbReference>
<dbReference type="Proteomes" id="UP000261284">
    <property type="component" value="Unassembled WGS sequence"/>
</dbReference>
<reference evidence="1 2" key="1">
    <citation type="submission" date="2018-08" db="EMBL/GenBank/DDBJ databases">
        <title>Chitinophagaceae sp. K23C18032701, a novel bacterium isolated from forest soil.</title>
        <authorList>
            <person name="Wang C."/>
        </authorList>
    </citation>
    <scope>NUCLEOTIDE SEQUENCE [LARGE SCALE GENOMIC DNA]</scope>
    <source>
        <strain evidence="1 2">K23C18032701</strain>
    </source>
</reference>
<comment type="caution">
    <text evidence="1">The sequence shown here is derived from an EMBL/GenBank/DDBJ whole genome shotgun (WGS) entry which is preliminary data.</text>
</comment>
<evidence type="ECO:0008006" key="3">
    <source>
        <dbReference type="Google" id="ProtNLM"/>
    </source>
</evidence>
<protein>
    <recommendedName>
        <fullName evidence="3">Type IX secretion system membrane protein PorP/SprF</fullName>
    </recommendedName>
</protein>
<sequence>MLTLLLVCSAVAGKTQELFVYTEPASNMPAHSLGARLTNGFAGNNAAGGSLNYSLIPELMIGVNKNLMVHAEGFFNNNNGAFRAQGAGLYAKYRFFTHDAVYRHFRMAAYGRLSFNNGAVVQETIDTYGQNKGYELGLIATQLLHKQAISASAGYTQVFEPGKQGITNDKAINYSLSTGRLILPHNYHDYKQVNFNIMADLLGQHLLNSNKSYLDIAPAVQFIFNSQTRIDLGYRQQLYNNGLLRMNTNGFLLRFEHTFFNAWK</sequence>
<organism evidence="1 2">
    <name type="scientific">Deminuibacter soli</name>
    <dbReference type="NCBI Taxonomy" id="2291815"/>
    <lineage>
        <taxon>Bacteria</taxon>
        <taxon>Pseudomonadati</taxon>
        <taxon>Bacteroidota</taxon>
        <taxon>Chitinophagia</taxon>
        <taxon>Chitinophagales</taxon>
        <taxon>Chitinophagaceae</taxon>
        <taxon>Deminuibacter</taxon>
    </lineage>
</organism>
<dbReference type="AlphaFoldDB" id="A0A3E1NHU9"/>
<name>A0A3E1NHU9_9BACT</name>
<proteinExistence type="predicted"/>
<gene>
    <name evidence="1" type="ORF">DXN05_15855</name>
</gene>